<dbReference type="EMBL" id="BPLR01010911">
    <property type="protein sequence ID" value="GIY42947.1"/>
    <property type="molecule type" value="Genomic_DNA"/>
</dbReference>
<proteinExistence type="predicted"/>
<gene>
    <name evidence="1" type="ORF">CEXT_170781</name>
</gene>
<keyword evidence="2" id="KW-1185">Reference proteome</keyword>
<dbReference type="AlphaFoldDB" id="A0AAV4TDH4"/>
<evidence type="ECO:0000313" key="1">
    <source>
        <dbReference type="EMBL" id="GIY42947.1"/>
    </source>
</evidence>
<comment type="caution">
    <text evidence="1">The sequence shown here is derived from an EMBL/GenBank/DDBJ whole genome shotgun (WGS) entry which is preliminary data.</text>
</comment>
<name>A0AAV4TDH4_CAEEX</name>
<protein>
    <submittedName>
        <fullName evidence="1">Uncharacterized protein</fullName>
    </submittedName>
</protein>
<sequence length="66" mass="7465">MMEMKAVIANILRRFRVTSLDPRDKVNVYPNLVLRNVSPFATASSSNCFRVVVIEVRNDGNEGCYS</sequence>
<organism evidence="1 2">
    <name type="scientific">Caerostris extrusa</name>
    <name type="common">Bark spider</name>
    <name type="synonym">Caerostris bankana</name>
    <dbReference type="NCBI Taxonomy" id="172846"/>
    <lineage>
        <taxon>Eukaryota</taxon>
        <taxon>Metazoa</taxon>
        <taxon>Ecdysozoa</taxon>
        <taxon>Arthropoda</taxon>
        <taxon>Chelicerata</taxon>
        <taxon>Arachnida</taxon>
        <taxon>Araneae</taxon>
        <taxon>Araneomorphae</taxon>
        <taxon>Entelegynae</taxon>
        <taxon>Araneoidea</taxon>
        <taxon>Araneidae</taxon>
        <taxon>Caerostris</taxon>
    </lineage>
</organism>
<evidence type="ECO:0000313" key="2">
    <source>
        <dbReference type="Proteomes" id="UP001054945"/>
    </source>
</evidence>
<dbReference type="Proteomes" id="UP001054945">
    <property type="component" value="Unassembled WGS sequence"/>
</dbReference>
<reference evidence="1 2" key="1">
    <citation type="submission" date="2021-06" db="EMBL/GenBank/DDBJ databases">
        <title>Caerostris extrusa draft genome.</title>
        <authorList>
            <person name="Kono N."/>
            <person name="Arakawa K."/>
        </authorList>
    </citation>
    <scope>NUCLEOTIDE SEQUENCE [LARGE SCALE GENOMIC DNA]</scope>
</reference>
<accession>A0AAV4TDH4</accession>